<dbReference type="PROSITE" id="PS50132">
    <property type="entry name" value="RGS"/>
    <property type="match status" value="1"/>
</dbReference>
<dbReference type="GO" id="GO:0035556">
    <property type="term" value="P:intracellular signal transduction"/>
    <property type="evidence" value="ECO:0007669"/>
    <property type="project" value="InterPro"/>
</dbReference>
<protein>
    <recommendedName>
        <fullName evidence="6">Regulator of G protein signaling superfamily</fullName>
    </recommendedName>
</protein>
<dbReference type="GO" id="GO:0009968">
    <property type="term" value="P:negative regulation of signal transduction"/>
    <property type="evidence" value="ECO:0007669"/>
    <property type="project" value="UniProtKB-KW"/>
</dbReference>
<dbReference type="InterPro" id="IPR000591">
    <property type="entry name" value="DEP_dom"/>
</dbReference>
<dbReference type="Proteomes" id="UP000095009">
    <property type="component" value="Unassembled WGS sequence"/>
</dbReference>
<reference evidence="4 5" key="1">
    <citation type="journal article" date="2016" name="Proc. Natl. Acad. Sci. U.S.A.">
        <title>Comparative genomics of biotechnologically important yeasts.</title>
        <authorList>
            <person name="Riley R."/>
            <person name="Haridas S."/>
            <person name="Wolfe K.H."/>
            <person name="Lopes M.R."/>
            <person name="Hittinger C.T."/>
            <person name="Goeker M."/>
            <person name="Salamov A.A."/>
            <person name="Wisecaver J.H."/>
            <person name="Long T.M."/>
            <person name="Calvey C.H."/>
            <person name="Aerts A.L."/>
            <person name="Barry K.W."/>
            <person name="Choi C."/>
            <person name="Clum A."/>
            <person name="Coughlan A.Y."/>
            <person name="Deshpande S."/>
            <person name="Douglass A.P."/>
            <person name="Hanson S.J."/>
            <person name="Klenk H.-P."/>
            <person name="LaButti K.M."/>
            <person name="Lapidus A."/>
            <person name="Lindquist E.A."/>
            <person name="Lipzen A.M."/>
            <person name="Meier-Kolthoff J.P."/>
            <person name="Ohm R.A."/>
            <person name="Otillar R.P."/>
            <person name="Pangilinan J.L."/>
            <person name="Peng Y."/>
            <person name="Rokas A."/>
            <person name="Rosa C.A."/>
            <person name="Scheuner C."/>
            <person name="Sibirny A.A."/>
            <person name="Slot J.C."/>
            <person name="Stielow J.B."/>
            <person name="Sun H."/>
            <person name="Kurtzman C.P."/>
            <person name="Blackwell M."/>
            <person name="Grigoriev I.V."/>
            <person name="Jeffries T.W."/>
        </authorList>
    </citation>
    <scope>NUCLEOTIDE SEQUENCE [LARGE SCALE GENOMIC DNA]</scope>
    <source>
        <strain evidence="4 5">DSM 6958</strain>
    </source>
</reference>
<dbReference type="SUPFAM" id="SSF46785">
    <property type="entry name" value="Winged helix' DNA-binding domain"/>
    <property type="match status" value="1"/>
</dbReference>
<evidence type="ECO:0000256" key="1">
    <source>
        <dbReference type="ARBA" id="ARBA00022700"/>
    </source>
</evidence>
<name>A0A1E3PT02_9ASCO</name>
<evidence type="ECO:0008006" key="6">
    <source>
        <dbReference type="Google" id="ProtNLM"/>
    </source>
</evidence>
<gene>
    <name evidence="4" type="ORF">NADFUDRAFT_49038</name>
</gene>
<dbReference type="PANTHER" id="PTHR10845">
    <property type="entry name" value="REGULATOR OF G PROTEIN SIGNALING"/>
    <property type="match status" value="1"/>
</dbReference>
<dbReference type="InterPro" id="IPR044926">
    <property type="entry name" value="RGS_subdomain_2"/>
</dbReference>
<feature type="domain" description="RGS" evidence="2">
    <location>
        <begin position="384"/>
        <end position="530"/>
    </location>
</feature>
<dbReference type="GO" id="GO:0005886">
    <property type="term" value="C:plasma membrane"/>
    <property type="evidence" value="ECO:0007669"/>
    <property type="project" value="EnsemblFungi"/>
</dbReference>
<dbReference type="GO" id="GO:0000747">
    <property type="term" value="P:conjugation with cellular fusion"/>
    <property type="evidence" value="ECO:0007669"/>
    <property type="project" value="EnsemblFungi"/>
</dbReference>
<evidence type="ECO:0000313" key="4">
    <source>
        <dbReference type="EMBL" id="ODQ68394.1"/>
    </source>
</evidence>
<dbReference type="PROSITE" id="PS50186">
    <property type="entry name" value="DEP"/>
    <property type="match status" value="1"/>
</dbReference>
<dbReference type="Gene3D" id="1.10.167.10">
    <property type="entry name" value="Regulator of G-protein Signalling 4, domain 2"/>
    <property type="match status" value="1"/>
</dbReference>
<proteinExistence type="predicted"/>
<dbReference type="InterPro" id="IPR036390">
    <property type="entry name" value="WH_DNA-bd_sf"/>
</dbReference>
<dbReference type="Pfam" id="PF25889">
    <property type="entry name" value="WHD_Fungal_DR"/>
    <property type="match status" value="1"/>
</dbReference>
<dbReference type="SUPFAM" id="SSF48097">
    <property type="entry name" value="Regulator of G-protein signaling, RGS"/>
    <property type="match status" value="1"/>
</dbReference>
<dbReference type="PANTHER" id="PTHR10845:SF192">
    <property type="entry name" value="DOUBLE HIT, ISOFORM B"/>
    <property type="match status" value="1"/>
</dbReference>
<dbReference type="AlphaFoldDB" id="A0A1E3PT02"/>
<dbReference type="InterPro" id="IPR058855">
    <property type="entry name" value="RGS1/SST2-like_Fungal-DR"/>
</dbReference>
<dbReference type="InterPro" id="IPR036305">
    <property type="entry name" value="RGS_sf"/>
</dbReference>
<dbReference type="InterPro" id="IPR016137">
    <property type="entry name" value="RGS"/>
</dbReference>
<dbReference type="EMBL" id="KV454406">
    <property type="protein sequence ID" value="ODQ68394.1"/>
    <property type="molecule type" value="Genomic_DNA"/>
</dbReference>
<feature type="domain" description="DEP" evidence="3">
    <location>
        <begin position="236"/>
        <end position="318"/>
    </location>
</feature>
<dbReference type="CDD" id="cd04450">
    <property type="entry name" value="DEP_RGS7-like"/>
    <property type="match status" value="1"/>
</dbReference>
<dbReference type="Pfam" id="PF00615">
    <property type="entry name" value="RGS"/>
    <property type="match status" value="1"/>
</dbReference>
<sequence length="538" mass="60668">MSSNELFDIFSMLMLSLPLNEEGVKLGFLSKTYPYSFTIHQAISVMENLSLSIDNGSMSTIITCEIGSDTGLALLEKFLSAKLIHCPADRTRDSPKASVALQPTSKGIHILQKYYQRNGHRCPHITELLLSPLNSMRCITLNRSVTNDKIIQSEYFIHLLFQKFIGNQPNIYSPNNLPDSIPKNTLASIYGGISDFSVNSPDSAYFRFGIVNDVSPYFHRYFTHPDSDSVTQYYVSSKGVRLFRKKNFSNGVTEECFTGKAAWQWIMECCEIVNPGEAQDIGNLFLSHKLIEPITPSLSNKNNRYLAVSKKAFFRLTVKGKILSGWESSNNSCASLVESIPSRNGYQVSNFSNVSLASTDIGGGLGGRKISSVFNDSDSLTRTTLKTVLEDPGLALLFREYLGSHYCIENLLFYYELHKFSLQYGPLLSSKPRSEKLPNWVKPCFSNAFTIYNGFLAQGAPFELNIDHKLRTEIIQVMSNLTDKPNNLQKLQTLHKIFYLFERAKKNVYRMMATDSLPNFLISKSYQESVLTFCSLKE</sequence>
<dbReference type="SMART" id="SM00315">
    <property type="entry name" value="RGS"/>
    <property type="match status" value="1"/>
</dbReference>
<evidence type="ECO:0000259" key="3">
    <source>
        <dbReference type="PROSITE" id="PS50186"/>
    </source>
</evidence>
<dbReference type="Gene3D" id="1.10.10.10">
    <property type="entry name" value="Winged helix-like DNA-binding domain superfamily/Winged helix DNA-binding domain"/>
    <property type="match status" value="1"/>
</dbReference>
<dbReference type="OrthoDB" id="196547at2759"/>
<dbReference type="InterPro" id="IPR036388">
    <property type="entry name" value="WH-like_DNA-bd_sf"/>
</dbReference>
<dbReference type="STRING" id="857566.A0A1E3PT02"/>
<dbReference type="Pfam" id="PF00610">
    <property type="entry name" value="DEP"/>
    <property type="match status" value="1"/>
</dbReference>
<keyword evidence="1" id="KW-0734">Signal transduction inhibitor</keyword>
<dbReference type="GO" id="GO:0071444">
    <property type="term" value="P:cellular response to pheromone"/>
    <property type="evidence" value="ECO:0007669"/>
    <property type="project" value="EnsemblFungi"/>
</dbReference>
<organism evidence="4 5">
    <name type="scientific">Nadsonia fulvescens var. elongata DSM 6958</name>
    <dbReference type="NCBI Taxonomy" id="857566"/>
    <lineage>
        <taxon>Eukaryota</taxon>
        <taxon>Fungi</taxon>
        <taxon>Dikarya</taxon>
        <taxon>Ascomycota</taxon>
        <taxon>Saccharomycotina</taxon>
        <taxon>Dipodascomycetes</taxon>
        <taxon>Dipodascales</taxon>
        <taxon>Dipodascales incertae sedis</taxon>
        <taxon>Nadsonia</taxon>
    </lineage>
</organism>
<dbReference type="GO" id="GO:0005096">
    <property type="term" value="F:GTPase activator activity"/>
    <property type="evidence" value="ECO:0007669"/>
    <property type="project" value="EnsemblFungi"/>
</dbReference>
<evidence type="ECO:0000313" key="5">
    <source>
        <dbReference type="Proteomes" id="UP000095009"/>
    </source>
</evidence>
<evidence type="ECO:0000259" key="2">
    <source>
        <dbReference type="PROSITE" id="PS50132"/>
    </source>
</evidence>
<keyword evidence="5" id="KW-1185">Reference proteome</keyword>
<accession>A0A1E3PT02</accession>
<dbReference type="SMART" id="SM00049">
    <property type="entry name" value="DEP"/>
    <property type="match status" value="2"/>
</dbReference>